<reference evidence="3" key="1">
    <citation type="submission" date="2017-02" db="UniProtKB">
        <authorList>
            <consortium name="WormBaseParasite"/>
        </authorList>
    </citation>
    <scope>IDENTIFICATION</scope>
</reference>
<keyword evidence="2" id="KW-1185">Reference proteome</keyword>
<dbReference type="Proteomes" id="UP000046392">
    <property type="component" value="Unplaced"/>
</dbReference>
<dbReference type="WBParaSite" id="SPAL_0000903100.1">
    <property type="protein sequence ID" value="SPAL_0000903100.1"/>
    <property type="gene ID" value="SPAL_0000903100"/>
</dbReference>
<accession>A0A0N5BT38</accession>
<dbReference type="AlphaFoldDB" id="A0A0N5BT38"/>
<evidence type="ECO:0000256" key="1">
    <source>
        <dbReference type="SAM" id="SignalP"/>
    </source>
</evidence>
<keyword evidence="1" id="KW-0732">Signal</keyword>
<proteinExistence type="predicted"/>
<sequence>MSTKLILAVFVAIIAIAAAGDAFSYGYTHGPYGFGGLPYAGYLGFGRSSYLGYPGFNKFAYGYGYPGVANSPFTYSPHFTGNAVTGYGYSGVGKHFGYGFPHVGYGFPYGGYGLPHYGAPVVGAGAAASTSAVAY</sequence>
<feature type="chain" id="PRO_5005894817" evidence="1">
    <location>
        <begin position="20"/>
        <end position="135"/>
    </location>
</feature>
<feature type="signal peptide" evidence="1">
    <location>
        <begin position="1"/>
        <end position="19"/>
    </location>
</feature>
<evidence type="ECO:0000313" key="2">
    <source>
        <dbReference type="Proteomes" id="UP000046392"/>
    </source>
</evidence>
<evidence type="ECO:0000313" key="3">
    <source>
        <dbReference type="WBParaSite" id="SPAL_0000903100.1"/>
    </source>
</evidence>
<name>A0A0N5BT38_STREA</name>
<protein>
    <submittedName>
        <fullName evidence="3">Sulfur globule protein CV3</fullName>
    </submittedName>
</protein>
<organism evidence="2 3">
    <name type="scientific">Strongyloides papillosus</name>
    <name type="common">Intestinal threadworm</name>
    <dbReference type="NCBI Taxonomy" id="174720"/>
    <lineage>
        <taxon>Eukaryota</taxon>
        <taxon>Metazoa</taxon>
        <taxon>Ecdysozoa</taxon>
        <taxon>Nematoda</taxon>
        <taxon>Chromadorea</taxon>
        <taxon>Rhabditida</taxon>
        <taxon>Tylenchina</taxon>
        <taxon>Panagrolaimomorpha</taxon>
        <taxon>Strongyloidoidea</taxon>
        <taxon>Strongyloididae</taxon>
        <taxon>Strongyloides</taxon>
    </lineage>
</organism>